<evidence type="ECO:0000313" key="3">
    <source>
        <dbReference type="Proteomes" id="UP000018217"/>
    </source>
</evidence>
<name>V5ZC27_9GAMM</name>
<comment type="caution">
    <text evidence="2">The sequence shown here is derived from an EMBL/GenBank/DDBJ whole genome shotgun (WGS) entry which is preliminary data.</text>
</comment>
<feature type="region of interest" description="Disordered" evidence="1">
    <location>
        <begin position="90"/>
        <end position="126"/>
    </location>
</feature>
<dbReference type="Proteomes" id="UP000018217">
    <property type="component" value="Unassembled WGS sequence"/>
</dbReference>
<evidence type="ECO:0000256" key="1">
    <source>
        <dbReference type="SAM" id="MobiDB-lite"/>
    </source>
</evidence>
<dbReference type="EMBL" id="CAHS01000021">
    <property type="protein sequence ID" value="CCG88577.1"/>
    <property type="molecule type" value="Genomic_DNA"/>
</dbReference>
<evidence type="ECO:0000313" key="2">
    <source>
        <dbReference type="EMBL" id="CCG88577.1"/>
    </source>
</evidence>
<reference evidence="2 3" key="1">
    <citation type="journal article" date="2013" name="Syst. Appl. Microbiol.">
        <title>Phylogenetic position and virulence apparatus of the pear flower necrosis pathogen Erwinia piriflorinigrans CFBP 5888T as assessed by comparative genomics.</title>
        <authorList>
            <person name="Smits T.H."/>
            <person name="Rezzonico F."/>
            <person name="Lopez M.M."/>
            <person name="Blom J."/>
            <person name="Goesmann A."/>
            <person name="Frey J.E."/>
            <person name="Duffy B."/>
        </authorList>
    </citation>
    <scope>NUCLEOTIDE SEQUENCE [LARGE SCALE GENOMIC DNA]</scope>
    <source>
        <strain evidence="3">CFBP5888</strain>
    </source>
</reference>
<accession>V5ZC27</accession>
<keyword evidence="3" id="KW-1185">Reference proteome</keyword>
<proteinExistence type="predicted"/>
<sequence>MRNQISLSTDITQRKVMISMKLSHVIFGASLLSLGTLAHAGTLCQQKEQNVQHEIDIAKKHDNKHRVIGLQQALNEIRANCNDDFLRKSHQEKISQHEKKVSERERELQQEKAKGGNGNKIKKREKKLDEARNELKEVQAAPY</sequence>
<gene>
    <name evidence="2" type="primary">yqjC</name>
    <name evidence="2" type="ORF">EPIR_3214</name>
</gene>
<dbReference type="Pfam" id="PF06476">
    <property type="entry name" value="DUF1090"/>
    <property type="match status" value="1"/>
</dbReference>
<organism evidence="2 3">
    <name type="scientific">Erwinia piriflorinigrans CFBP 5888</name>
    <dbReference type="NCBI Taxonomy" id="1161919"/>
    <lineage>
        <taxon>Bacteria</taxon>
        <taxon>Pseudomonadati</taxon>
        <taxon>Pseudomonadota</taxon>
        <taxon>Gammaproteobacteria</taxon>
        <taxon>Enterobacterales</taxon>
        <taxon>Erwiniaceae</taxon>
        <taxon>Erwinia</taxon>
    </lineage>
</organism>
<dbReference type="STRING" id="1161919.EPIR_3214"/>
<protein>
    <submittedName>
        <fullName evidence="2">Intersectin-1 (EH and SH3 domains protein 1)</fullName>
    </submittedName>
</protein>
<feature type="compositionally biased region" description="Basic and acidic residues" evidence="1">
    <location>
        <begin position="90"/>
        <end position="114"/>
    </location>
</feature>
<dbReference type="AlphaFoldDB" id="V5ZC27"/>
<dbReference type="InterPro" id="IPR009468">
    <property type="entry name" value="DUF1090"/>
</dbReference>